<proteinExistence type="predicted"/>
<dbReference type="Pfam" id="PF04075">
    <property type="entry name" value="F420H2_quin_red"/>
    <property type="match status" value="1"/>
</dbReference>
<dbReference type="RefSeq" id="WP_069396891.1">
    <property type="nucleotide sequence ID" value="NZ_JACKUN010000033.1"/>
</dbReference>
<dbReference type="Proteomes" id="UP000252015">
    <property type="component" value="Unassembled WGS sequence"/>
</dbReference>
<evidence type="ECO:0000313" key="2">
    <source>
        <dbReference type="EMBL" id="SRX92186.1"/>
    </source>
</evidence>
<dbReference type="AlphaFoldDB" id="A0A1E3TDH1"/>
<dbReference type="EMBL" id="UEGW01000001">
    <property type="protein sequence ID" value="SRX92186.1"/>
    <property type="molecule type" value="Genomic_DNA"/>
</dbReference>
<accession>A0A1E3TDH1</accession>
<dbReference type="STRING" id="29313.BHQ16_15150"/>
<name>A0A1E3TDH1_MYCSH</name>
<reference evidence="2 3" key="1">
    <citation type="submission" date="2018-05" db="EMBL/GenBank/DDBJ databases">
        <authorList>
            <consortium name="IHU Genomes"/>
        </authorList>
    </citation>
    <scope>NUCLEOTIDE SEQUENCE [LARGE SCALE GENOMIC DNA]</scope>
    <source>
        <strain evidence="2 3">P7336</strain>
    </source>
</reference>
<organism evidence="2 3">
    <name type="scientific">Mycobacterium shimoidei</name>
    <dbReference type="NCBI Taxonomy" id="29313"/>
    <lineage>
        <taxon>Bacteria</taxon>
        <taxon>Bacillati</taxon>
        <taxon>Actinomycetota</taxon>
        <taxon>Actinomycetes</taxon>
        <taxon>Mycobacteriales</taxon>
        <taxon>Mycobacteriaceae</taxon>
        <taxon>Mycobacterium</taxon>
    </lineage>
</organism>
<dbReference type="OrthoDB" id="3296989at2"/>
<keyword evidence="3" id="KW-1185">Reference proteome</keyword>
<sequence>MTSTSNPKPPRWLKLTNKAMITMQRLGIPTGPPQVLTVPGRKTGKPRSTPMTPFTLNGRLYTVAGYPGADWVLNARAAGSGTLSKGRKSRWVNIVELTPEDARPVLRAFPVEVPVGVSFLKRAGLVQQGTPDEVEALAGRIAVFRLDPVAS</sequence>
<feature type="region of interest" description="Disordered" evidence="1">
    <location>
        <begin position="30"/>
        <end position="52"/>
    </location>
</feature>
<dbReference type="Gene3D" id="2.30.110.10">
    <property type="entry name" value="Electron Transport, Fmn-binding Protein, Chain A"/>
    <property type="match status" value="1"/>
</dbReference>
<dbReference type="InterPro" id="IPR004378">
    <property type="entry name" value="F420H2_quin_Rdtase"/>
</dbReference>
<dbReference type="GO" id="GO:0016491">
    <property type="term" value="F:oxidoreductase activity"/>
    <property type="evidence" value="ECO:0007669"/>
    <property type="project" value="InterPro"/>
</dbReference>
<evidence type="ECO:0008006" key="4">
    <source>
        <dbReference type="Google" id="ProtNLM"/>
    </source>
</evidence>
<dbReference type="InterPro" id="IPR012349">
    <property type="entry name" value="Split_barrel_FMN-bd"/>
</dbReference>
<evidence type="ECO:0000313" key="3">
    <source>
        <dbReference type="Proteomes" id="UP000252015"/>
    </source>
</evidence>
<gene>
    <name evidence="2" type="ORF">MSP7336_00411</name>
</gene>
<evidence type="ECO:0000256" key="1">
    <source>
        <dbReference type="SAM" id="MobiDB-lite"/>
    </source>
</evidence>
<protein>
    <recommendedName>
        <fullName evidence="4">Deazaflavin-dependent nitroreductase</fullName>
    </recommendedName>
</protein>